<gene>
    <name evidence="1" type="primary">Vigan.04G374400</name>
    <name evidence="1" type="ORF">VIGAN_04374400</name>
</gene>
<organism evidence="1 2">
    <name type="scientific">Vigna angularis var. angularis</name>
    <dbReference type="NCBI Taxonomy" id="157739"/>
    <lineage>
        <taxon>Eukaryota</taxon>
        <taxon>Viridiplantae</taxon>
        <taxon>Streptophyta</taxon>
        <taxon>Embryophyta</taxon>
        <taxon>Tracheophyta</taxon>
        <taxon>Spermatophyta</taxon>
        <taxon>Magnoliopsida</taxon>
        <taxon>eudicotyledons</taxon>
        <taxon>Gunneridae</taxon>
        <taxon>Pentapetalae</taxon>
        <taxon>rosids</taxon>
        <taxon>fabids</taxon>
        <taxon>Fabales</taxon>
        <taxon>Fabaceae</taxon>
        <taxon>Papilionoideae</taxon>
        <taxon>50 kb inversion clade</taxon>
        <taxon>NPAAA clade</taxon>
        <taxon>indigoferoid/millettioid clade</taxon>
        <taxon>Phaseoleae</taxon>
        <taxon>Vigna</taxon>
    </lineage>
</organism>
<protein>
    <submittedName>
        <fullName evidence="1">Uncharacterized protein</fullName>
    </submittedName>
</protein>
<dbReference type="EMBL" id="AP015037">
    <property type="protein sequence ID" value="BAT86123.1"/>
    <property type="molecule type" value="Genomic_DNA"/>
</dbReference>
<evidence type="ECO:0000313" key="1">
    <source>
        <dbReference type="EMBL" id="BAT86123.1"/>
    </source>
</evidence>
<dbReference type="Proteomes" id="UP000291084">
    <property type="component" value="Chromosome 4"/>
</dbReference>
<sequence length="240" mass="26290">FPLLCVLNYQIKKLDPTSKRVSTIAGTGKAGFKDGTAVKAQLSEPAGIVEGNNGRLFIADTNNSLIRYLDLNADETELRTLELKGIQPPKPKSRSFKRLRRRASADTVPIPIDAISSNEGNLSIKISLPSEYHFSKEARSKFSVDIEPEDAVNIEPLDGFLSPEGSATLHFKRSSNSASVGRINCKVYYCKEDEVCLYQSLLFEVPFPDGASSPAKADVTLAHFVKPKTSTSNLLETVVR</sequence>
<dbReference type="Gene3D" id="2.120.10.30">
    <property type="entry name" value="TolB, C-terminal domain"/>
    <property type="match status" value="1"/>
</dbReference>
<accession>A0A0S3RZW3</accession>
<dbReference type="PANTHER" id="PTHR46388">
    <property type="entry name" value="NHL REPEAT-CONTAINING PROTEIN 2"/>
    <property type="match status" value="1"/>
</dbReference>
<dbReference type="AlphaFoldDB" id="A0A0S3RZW3"/>
<dbReference type="PANTHER" id="PTHR46388:SF2">
    <property type="entry name" value="NHL REPEAT-CONTAINING PROTEIN 2"/>
    <property type="match status" value="1"/>
</dbReference>
<dbReference type="SUPFAM" id="SSF101898">
    <property type="entry name" value="NHL repeat"/>
    <property type="match status" value="1"/>
</dbReference>
<name>A0A0S3RZW3_PHAAN</name>
<feature type="non-terminal residue" evidence="1">
    <location>
        <position position="1"/>
    </location>
</feature>
<evidence type="ECO:0000313" key="2">
    <source>
        <dbReference type="Proteomes" id="UP000291084"/>
    </source>
</evidence>
<reference evidence="1 2" key="1">
    <citation type="journal article" date="2015" name="Sci. Rep.">
        <title>The power of single molecule real-time sequencing technology in the de novo assembly of a eukaryotic genome.</title>
        <authorList>
            <person name="Sakai H."/>
            <person name="Naito K."/>
            <person name="Ogiso-Tanaka E."/>
            <person name="Takahashi Y."/>
            <person name="Iseki K."/>
            <person name="Muto C."/>
            <person name="Satou K."/>
            <person name="Teruya K."/>
            <person name="Shiroma A."/>
            <person name="Shimoji M."/>
            <person name="Hirano T."/>
            <person name="Itoh T."/>
            <person name="Kaga A."/>
            <person name="Tomooka N."/>
        </authorList>
    </citation>
    <scope>NUCLEOTIDE SEQUENCE [LARGE SCALE GENOMIC DNA]</scope>
    <source>
        <strain evidence="2">cv. Shumari</strain>
    </source>
</reference>
<dbReference type="InterPro" id="IPR011042">
    <property type="entry name" value="6-blade_b-propeller_TolB-like"/>
</dbReference>
<keyword evidence="2" id="KW-1185">Reference proteome</keyword>
<proteinExistence type="predicted"/>